<feature type="transmembrane region" description="Helical" evidence="2">
    <location>
        <begin position="56"/>
        <end position="79"/>
    </location>
</feature>
<accession>A0AA42LRW1</accession>
<gene>
    <name evidence="4" type="ORF">N5D93_21095</name>
</gene>
<dbReference type="AlphaFoldDB" id="A0AA42LRW1"/>
<reference evidence="4" key="1">
    <citation type="submission" date="2022-09" db="EMBL/GenBank/DDBJ databases">
        <title>Intensive care unit water sources are persistently colonized with multi-drug resistant bacteria and are the site of extensive horizontal gene transfer of antibiotic resistance genes.</title>
        <authorList>
            <person name="Diorio-Toth L."/>
        </authorList>
    </citation>
    <scope>NUCLEOTIDE SEQUENCE</scope>
    <source>
        <strain evidence="4">GD03843</strain>
    </source>
</reference>
<protein>
    <recommendedName>
        <fullName evidence="3">DUF6708 domain-containing protein</fullName>
    </recommendedName>
</protein>
<dbReference type="InterPro" id="IPR046554">
    <property type="entry name" value="DUF6708"/>
</dbReference>
<feature type="domain" description="DUF6708" evidence="3">
    <location>
        <begin position="103"/>
        <end position="266"/>
    </location>
</feature>
<keyword evidence="2" id="KW-0472">Membrane</keyword>
<evidence type="ECO:0000313" key="5">
    <source>
        <dbReference type="Proteomes" id="UP001161094"/>
    </source>
</evidence>
<name>A0AA42LRW1_9BURK</name>
<evidence type="ECO:0000256" key="2">
    <source>
        <dbReference type="SAM" id="Phobius"/>
    </source>
</evidence>
<proteinExistence type="predicted"/>
<feature type="transmembrane region" description="Helical" evidence="2">
    <location>
        <begin position="171"/>
        <end position="188"/>
    </location>
</feature>
<organism evidence="4 5">
    <name type="scientific">Achromobacter spanius</name>
    <dbReference type="NCBI Taxonomy" id="217203"/>
    <lineage>
        <taxon>Bacteria</taxon>
        <taxon>Pseudomonadati</taxon>
        <taxon>Pseudomonadota</taxon>
        <taxon>Betaproteobacteria</taxon>
        <taxon>Burkholderiales</taxon>
        <taxon>Alcaligenaceae</taxon>
        <taxon>Achromobacter</taxon>
    </lineage>
</organism>
<sequence>MARSKLVPSCQGWQRDLPGPNEKPVVTPSAKEYAPNHIDDIYLELSRRSSSLRGALLIPILVLGYCAFIQAPSVIFSVLWSEWSSFDSFDLFLVLSGLFITVLCAWASAFMYRTDIHQPRDLPIRFNRARRKIYVYGFHMVWWNPLSHWYVTTASHDWDDVRAEVWQQWGATAGGGLIIKWGVSLAIVKPGTNEVIERFHLSTYNQDLDNLWAYVCTYMQQGPEALPPCDIEPRDANDVPAYNLALRWAPRVVWPEAMDAESRSAP</sequence>
<dbReference type="Pfam" id="PF20455">
    <property type="entry name" value="DUF6708"/>
    <property type="match status" value="1"/>
</dbReference>
<dbReference type="RefSeq" id="WP_279996417.1">
    <property type="nucleotide sequence ID" value="NZ_JAOCDZ010000015.1"/>
</dbReference>
<dbReference type="Proteomes" id="UP001161094">
    <property type="component" value="Unassembled WGS sequence"/>
</dbReference>
<feature type="region of interest" description="Disordered" evidence="1">
    <location>
        <begin position="1"/>
        <end position="25"/>
    </location>
</feature>
<keyword evidence="2" id="KW-0812">Transmembrane</keyword>
<keyword evidence="2" id="KW-1133">Transmembrane helix</keyword>
<evidence type="ECO:0000313" key="4">
    <source>
        <dbReference type="EMBL" id="MDH0738330.1"/>
    </source>
</evidence>
<comment type="caution">
    <text evidence="4">The sequence shown here is derived from an EMBL/GenBank/DDBJ whole genome shotgun (WGS) entry which is preliminary data.</text>
</comment>
<feature type="transmembrane region" description="Helical" evidence="2">
    <location>
        <begin position="91"/>
        <end position="112"/>
    </location>
</feature>
<feature type="transmembrane region" description="Helical" evidence="2">
    <location>
        <begin position="133"/>
        <end position="151"/>
    </location>
</feature>
<dbReference type="EMBL" id="JAOCDZ010000015">
    <property type="protein sequence ID" value="MDH0738330.1"/>
    <property type="molecule type" value="Genomic_DNA"/>
</dbReference>
<evidence type="ECO:0000256" key="1">
    <source>
        <dbReference type="SAM" id="MobiDB-lite"/>
    </source>
</evidence>
<evidence type="ECO:0000259" key="3">
    <source>
        <dbReference type="Pfam" id="PF20455"/>
    </source>
</evidence>